<feature type="region of interest" description="Disordered" evidence="2">
    <location>
        <begin position="1"/>
        <end position="21"/>
    </location>
</feature>
<keyword evidence="4" id="KW-1185">Reference proteome</keyword>
<dbReference type="GO" id="GO:0071014">
    <property type="term" value="C:post-mRNA release spliceosomal complex"/>
    <property type="evidence" value="ECO:0007669"/>
    <property type="project" value="TreeGrafter"/>
</dbReference>
<comment type="similarity">
    <text evidence="1">Belongs to the CWC16 family.</text>
</comment>
<dbReference type="EMBL" id="ML976744">
    <property type="protein sequence ID" value="KAF1966582.1"/>
    <property type="molecule type" value="Genomic_DNA"/>
</dbReference>
<evidence type="ECO:0000313" key="4">
    <source>
        <dbReference type="Proteomes" id="UP000800036"/>
    </source>
</evidence>
<name>A0A6A5US33_9PLEO</name>
<dbReference type="GO" id="GO:0005684">
    <property type="term" value="C:U2-type spliceosomal complex"/>
    <property type="evidence" value="ECO:0007669"/>
    <property type="project" value="TreeGrafter"/>
</dbReference>
<evidence type="ECO:0000256" key="2">
    <source>
        <dbReference type="SAM" id="MobiDB-lite"/>
    </source>
</evidence>
<gene>
    <name evidence="3" type="ORF">BU23DRAFT_560152</name>
</gene>
<reference evidence="3" key="1">
    <citation type="journal article" date="2020" name="Stud. Mycol.">
        <title>101 Dothideomycetes genomes: a test case for predicting lifestyles and emergence of pathogens.</title>
        <authorList>
            <person name="Haridas S."/>
            <person name="Albert R."/>
            <person name="Binder M."/>
            <person name="Bloem J."/>
            <person name="Labutti K."/>
            <person name="Salamov A."/>
            <person name="Andreopoulos B."/>
            <person name="Baker S."/>
            <person name="Barry K."/>
            <person name="Bills G."/>
            <person name="Bluhm B."/>
            <person name="Cannon C."/>
            <person name="Castanera R."/>
            <person name="Culley D."/>
            <person name="Daum C."/>
            <person name="Ezra D."/>
            <person name="Gonzalez J."/>
            <person name="Henrissat B."/>
            <person name="Kuo A."/>
            <person name="Liang C."/>
            <person name="Lipzen A."/>
            <person name="Lutzoni F."/>
            <person name="Magnuson J."/>
            <person name="Mondo S."/>
            <person name="Nolan M."/>
            <person name="Ohm R."/>
            <person name="Pangilinan J."/>
            <person name="Park H.-J."/>
            <person name="Ramirez L."/>
            <person name="Alfaro M."/>
            <person name="Sun H."/>
            <person name="Tritt A."/>
            <person name="Yoshinaga Y."/>
            <person name="Zwiers L.-H."/>
            <person name="Turgeon B."/>
            <person name="Goodwin S."/>
            <person name="Spatafora J."/>
            <person name="Crous P."/>
            <person name="Grigoriev I."/>
        </authorList>
    </citation>
    <scope>NUCLEOTIDE SEQUENCE</scope>
    <source>
        <strain evidence="3">CBS 107.79</strain>
    </source>
</reference>
<proteinExistence type="inferred from homology"/>
<organism evidence="3 4">
    <name type="scientific">Bimuria novae-zelandiae CBS 107.79</name>
    <dbReference type="NCBI Taxonomy" id="1447943"/>
    <lineage>
        <taxon>Eukaryota</taxon>
        <taxon>Fungi</taxon>
        <taxon>Dikarya</taxon>
        <taxon>Ascomycota</taxon>
        <taxon>Pezizomycotina</taxon>
        <taxon>Dothideomycetes</taxon>
        <taxon>Pleosporomycetidae</taxon>
        <taxon>Pleosporales</taxon>
        <taxon>Massarineae</taxon>
        <taxon>Didymosphaeriaceae</taxon>
        <taxon>Bimuria</taxon>
    </lineage>
</organism>
<dbReference type="Proteomes" id="UP000800036">
    <property type="component" value="Unassembled WGS sequence"/>
</dbReference>
<dbReference type="GO" id="GO:0000398">
    <property type="term" value="P:mRNA splicing, via spliceosome"/>
    <property type="evidence" value="ECO:0007669"/>
    <property type="project" value="InterPro"/>
</dbReference>
<dbReference type="PANTHER" id="PTHR12111">
    <property type="entry name" value="SPLICING FACTOR YJU2"/>
    <property type="match status" value="1"/>
</dbReference>
<sequence>MGRYYPPDASKPPTFNTTHPLGARAKKTGALVVRFELPFAVWCEHCNPPAIVGQGVRFNAEKKKVGNYYSTPIWSFRMKHSACSGAWEIRTDPKNAEYVVVEGARKRDYGPEEKIVGEGEGKFLTEEERERRRRDAFARLEGRVEEKVMQTGHAERVEELYEAAEVWRHPGDVNAKLRRAFREKRRGWNKDDRAKERMQDKFSFGFEVVDATEGDDVRARLVDFGDSAVDDGVEAAARKPLFTSVKASMAEKGPKKKLKSEIAAEKSRQSLQQALVGNTRVSIDPFLSAKAESSPRLSLGIKRKRDEDIPSDAKAPSPVQDLPKPKPSTDAPVNKPSLAAALVAYDSD</sequence>
<dbReference type="OrthoDB" id="360327at2759"/>
<evidence type="ECO:0000256" key="1">
    <source>
        <dbReference type="ARBA" id="ARBA00005595"/>
    </source>
</evidence>
<accession>A0A6A5US33</accession>
<feature type="region of interest" description="Disordered" evidence="2">
    <location>
        <begin position="290"/>
        <end position="336"/>
    </location>
</feature>
<protein>
    <submittedName>
        <fullName evidence="3">DUF572-domain-containing protein</fullName>
    </submittedName>
</protein>
<dbReference type="AlphaFoldDB" id="A0A6A5US33"/>
<dbReference type="PANTHER" id="PTHR12111:SF2">
    <property type="entry name" value="SPLICING FACTOR YJU2B-RELATED"/>
    <property type="match status" value="1"/>
</dbReference>
<dbReference type="Pfam" id="PF04502">
    <property type="entry name" value="Saf4_Yju2"/>
    <property type="match status" value="1"/>
</dbReference>
<evidence type="ECO:0000313" key="3">
    <source>
        <dbReference type="EMBL" id="KAF1966582.1"/>
    </source>
</evidence>
<dbReference type="InterPro" id="IPR007590">
    <property type="entry name" value="Saf4/Yju2"/>
</dbReference>